<evidence type="ECO:0000313" key="3">
    <source>
        <dbReference type="WBParaSite" id="EEL_0000990101-mRNA-1"/>
    </source>
</evidence>
<protein>
    <submittedName>
        <fullName evidence="3">HTH OST-type domain-containing protein</fullName>
    </submittedName>
</protein>
<proteinExistence type="predicted"/>
<evidence type="ECO:0000259" key="1">
    <source>
        <dbReference type="PROSITE" id="PS51644"/>
    </source>
</evidence>
<organism evidence="2 3">
    <name type="scientific">Elaeophora elaphi</name>
    <dbReference type="NCBI Taxonomy" id="1147741"/>
    <lineage>
        <taxon>Eukaryota</taxon>
        <taxon>Metazoa</taxon>
        <taxon>Ecdysozoa</taxon>
        <taxon>Nematoda</taxon>
        <taxon>Chromadorea</taxon>
        <taxon>Rhabditida</taxon>
        <taxon>Spirurina</taxon>
        <taxon>Spiruromorpha</taxon>
        <taxon>Filarioidea</taxon>
        <taxon>Onchocercidae</taxon>
        <taxon>Elaeophora</taxon>
    </lineage>
</organism>
<dbReference type="PROSITE" id="PS51644">
    <property type="entry name" value="HTH_OST"/>
    <property type="match status" value="1"/>
</dbReference>
<dbReference type="InterPro" id="IPR025605">
    <property type="entry name" value="OST-HTH/LOTUS_dom"/>
</dbReference>
<dbReference type="Proteomes" id="UP000050640">
    <property type="component" value="Unplaced"/>
</dbReference>
<dbReference type="AlphaFoldDB" id="A0A0R3S532"/>
<feature type="domain" description="HTH OST-type" evidence="1">
    <location>
        <begin position="36"/>
        <end position="120"/>
    </location>
</feature>
<dbReference type="Gene3D" id="3.30.420.610">
    <property type="entry name" value="LOTUS domain-like"/>
    <property type="match status" value="1"/>
</dbReference>
<dbReference type="Pfam" id="PF12872">
    <property type="entry name" value="OST-HTH"/>
    <property type="match status" value="1"/>
</dbReference>
<sequence>MQRDLCFKSFSREKQSVVVFLALSVFEGVEEARMSTLEDLKIRIVALIGSAKNGCAGNDLCRMYKDMYGKDLHSEDYGFKDLKSFLGSPIMQGEGGIVHKNGLYFAAGDKNTSKMLCLIRNTRSRNTKPRMPTKSKGIELVNIESPLRMSSLIPMLLVVIGWVLLIVVGDSSCQLAAKLLYSSDRLRRVSYLMKTQLQFASYYFRHMGSSRAFENQQSGLAASFRALNNYQLMSTQRNYNYDDHSVPSTSGIQLQSYQNISKKSGIVKSQKGKKRLIKLIEQHGGEMSFSEMKSSYLRFFGIPLNNSEICRLFNAKEDGIRDLCLFFKTSLWDHVVVKKLAGDDFLIRVIDEDNTDDIEYFSSDDDMTHGSLLPAPVVGVVQRDVCHGSFGCNERRHDYENCFSRPTTSLSANTETTANSYFRDSRLPVPISDDRYEYWKGSILASTIRSRDDYLSYKVLGDKVLSFVRAKGSLKISDLSKILYEEDGRHVDPKKYPEGTWENVIRKLLSSGRHPELTIEDGMIGLRKGIQKSVFLSAHPLNDWTSRIQNENEQSMPLNFTDDSVPVAIIYDVLIEAGRPLSQKELLEKLSARGIKVNVCQLTVKLLTKFKDVFRCEFRLAGALISLAHGARRPEEPTISPFQSSFIESVKINTHVMSEYCSTAESADNIFKPVLLINMILIDESLDRFRIQASFRLRSFEPAYNSFEEKMRRHYLSYGQEKGYAIEKLIKDCTYAFHDTNDNQVYRVQYTGDGGQAGVVSVYLIDEMCYQDVAVNQLRKLTYDYAGPAYGVVANTATFTILPGREDEFREYFSLVRSKLLGDTKQDIQADVVSEPSKNLFELKQLYSEAHDNLNVPATFVRQCLIQMTSSKS</sequence>
<evidence type="ECO:0000313" key="2">
    <source>
        <dbReference type="Proteomes" id="UP000050640"/>
    </source>
</evidence>
<dbReference type="InterPro" id="IPR041966">
    <property type="entry name" value="LOTUS-like"/>
</dbReference>
<accession>A0A0R3S532</accession>
<name>A0A0R3S532_9BILA</name>
<reference evidence="3" key="1">
    <citation type="submission" date="2017-02" db="UniProtKB">
        <authorList>
            <consortium name="WormBaseParasite"/>
        </authorList>
    </citation>
    <scope>IDENTIFICATION</scope>
</reference>
<keyword evidence="2" id="KW-1185">Reference proteome</keyword>
<dbReference type="WBParaSite" id="EEL_0000990101-mRNA-1">
    <property type="protein sequence ID" value="EEL_0000990101-mRNA-1"/>
    <property type="gene ID" value="EEL_0000990101"/>
</dbReference>